<proteinExistence type="predicted"/>
<protein>
    <submittedName>
        <fullName evidence="2">Uncharacterized protein</fullName>
    </submittedName>
</protein>
<feature type="region of interest" description="Disordered" evidence="1">
    <location>
        <begin position="56"/>
        <end position="77"/>
    </location>
</feature>
<evidence type="ECO:0000256" key="1">
    <source>
        <dbReference type="SAM" id="MobiDB-lite"/>
    </source>
</evidence>
<keyword evidence="3" id="KW-1185">Reference proteome</keyword>
<feature type="region of interest" description="Disordered" evidence="1">
    <location>
        <begin position="173"/>
        <end position="194"/>
    </location>
</feature>
<comment type="caution">
    <text evidence="2">The sequence shown here is derived from an EMBL/GenBank/DDBJ whole genome shotgun (WGS) entry which is preliminary data.</text>
</comment>
<gene>
    <name evidence="2" type="ORF">EVAR_97212_1</name>
</gene>
<evidence type="ECO:0000313" key="3">
    <source>
        <dbReference type="Proteomes" id="UP000299102"/>
    </source>
</evidence>
<evidence type="ECO:0000313" key="2">
    <source>
        <dbReference type="EMBL" id="GBP50210.1"/>
    </source>
</evidence>
<dbReference type="AlphaFoldDB" id="A0A4C1WH78"/>
<accession>A0A4C1WH78</accession>
<dbReference type="EMBL" id="BGZK01000560">
    <property type="protein sequence ID" value="GBP50210.1"/>
    <property type="molecule type" value="Genomic_DNA"/>
</dbReference>
<sequence>MAVAPAPAPTALLPVITRDSFHGTRKPGATLQLKRRVREVTRSPLRSLSRAYAKGLGGGRLGRRPLSHPADFPEPRHRRRAARSLKNCLFPHARPIFQLTVRPRRMPDHCDNEKICWKPSARACAYSAHTGRAGRPLMRVETHAFFVLISPTAPGPCEDIHYDCEPDIGMRARRSSPPSTIRLRKRRDGHGRPEGLAKLQRYSDITPRPMLAAAFETQKIFIPYGKRQNSLHRLFVANGWYIEHTDVLYSKIFVNTLVIEGFNLLQDLIVPSLVRSLAHFRLAPNVRPPGACADSARFHDSEQTGTDTRHELNKYNLKHWGQSSAMEFKDYETCSYQFADRNCNQLINEVLQNEKNKYRSVVAAAARLDSREALTAFELETGRRRRPVPSRLRHETGLAFSGRMRAVRVSVNVLSAASMHRPRARWADFYSARTNGKWMITAVHAHAQRRGCRQCVDGLLEETPLS</sequence>
<reference evidence="2 3" key="1">
    <citation type="journal article" date="2019" name="Commun. Biol.">
        <title>The bagworm genome reveals a unique fibroin gene that provides high tensile strength.</title>
        <authorList>
            <person name="Kono N."/>
            <person name="Nakamura H."/>
            <person name="Ohtoshi R."/>
            <person name="Tomita M."/>
            <person name="Numata K."/>
            <person name="Arakawa K."/>
        </authorList>
    </citation>
    <scope>NUCLEOTIDE SEQUENCE [LARGE SCALE GENOMIC DNA]</scope>
</reference>
<organism evidence="2 3">
    <name type="scientific">Eumeta variegata</name>
    <name type="common">Bagworm moth</name>
    <name type="synonym">Eumeta japonica</name>
    <dbReference type="NCBI Taxonomy" id="151549"/>
    <lineage>
        <taxon>Eukaryota</taxon>
        <taxon>Metazoa</taxon>
        <taxon>Ecdysozoa</taxon>
        <taxon>Arthropoda</taxon>
        <taxon>Hexapoda</taxon>
        <taxon>Insecta</taxon>
        <taxon>Pterygota</taxon>
        <taxon>Neoptera</taxon>
        <taxon>Endopterygota</taxon>
        <taxon>Lepidoptera</taxon>
        <taxon>Glossata</taxon>
        <taxon>Ditrysia</taxon>
        <taxon>Tineoidea</taxon>
        <taxon>Psychidae</taxon>
        <taxon>Oiketicinae</taxon>
        <taxon>Eumeta</taxon>
    </lineage>
</organism>
<dbReference type="Proteomes" id="UP000299102">
    <property type="component" value="Unassembled WGS sequence"/>
</dbReference>
<name>A0A4C1WH78_EUMVA</name>